<evidence type="ECO:0000313" key="1">
    <source>
        <dbReference type="EMBL" id="KAK9510430.1"/>
    </source>
</evidence>
<reference evidence="1 2" key="1">
    <citation type="submission" date="2022-12" db="EMBL/GenBank/DDBJ databases">
        <title>Chromosome-level genome assembly of true bugs.</title>
        <authorList>
            <person name="Ma L."/>
            <person name="Li H."/>
        </authorList>
    </citation>
    <scope>NUCLEOTIDE SEQUENCE [LARGE SCALE GENOMIC DNA]</scope>
    <source>
        <strain evidence="1">Lab_2022b</strain>
    </source>
</reference>
<comment type="caution">
    <text evidence="1">The sequence shown here is derived from an EMBL/GenBank/DDBJ whole genome shotgun (WGS) entry which is preliminary data.</text>
</comment>
<evidence type="ECO:0000313" key="2">
    <source>
        <dbReference type="Proteomes" id="UP001461498"/>
    </source>
</evidence>
<proteinExistence type="predicted"/>
<protein>
    <submittedName>
        <fullName evidence="1">Uncharacterized protein</fullName>
    </submittedName>
</protein>
<dbReference type="EMBL" id="JAPXFL010000002">
    <property type="protein sequence ID" value="KAK9510430.1"/>
    <property type="molecule type" value="Genomic_DNA"/>
</dbReference>
<gene>
    <name evidence="1" type="ORF">O3M35_005220</name>
</gene>
<dbReference type="Proteomes" id="UP001461498">
    <property type="component" value="Unassembled WGS sequence"/>
</dbReference>
<keyword evidence="2" id="KW-1185">Reference proteome</keyword>
<accession>A0AAW1DL71</accession>
<name>A0AAW1DL71_9HEMI</name>
<sequence length="61" mass="7061">MATSVMANPWANGPQSKFHRRHYKKDSRFVLDLYTLTYDSHESLDSIGDITEVCLFLNIIN</sequence>
<dbReference type="AlphaFoldDB" id="A0AAW1DL71"/>
<organism evidence="1 2">
    <name type="scientific">Rhynocoris fuscipes</name>
    <dbReference type="NCBI Taxonomy" id="488301"/>
    <lineage>
        <taxon>Eukaryota</taxon>
        <taxon>Metazoa</taxon>
        <taxon>Ecdysozoa</taxon>
        <taxon>Arthropoda</taxon>
        <taxon>Hexapoda</taxon>
        <taxon>Insecta</taxon>
        <taxon>Pterygota</taxon>
        <taxon>Neoptera</taxon>
        <taxon>Paraneoptera</taxon>
        <taxon>Hemiptera</taxon>
        <taxon>Heteroptera</taxon>
        <taxon>Panheteroptera</taxon>
        <taxon>Cimicomorpha</taxon>
        <taxon>Reduviidae</taxon>
        <taxon>Harpactorinae</taxon>
        <taxon>Harpactorini</taxon>
        <taxon>Rhynocoris</taxon>
    </lineage>
</organism>